<sequence>MKATNIVLLFKLVSFVASNYSYCGITFRQTSVICDCQSKYMKLIPQHCPKNTTDLLLANNNLGILHVHTFAKYTLLRHIDVSNCRITAIEKSAFGNMVFLESLNLFYNPMQMFRSSVFASIGGLQYLSISHNLLSTYPEDSWSDLVNLTTVMTIGGPSNGTFAPVFSAMKRLNYFRHFWDYGKHVLHNDTFQSFKNISLKTLKLSGKLRRIEKGTFLPLRVLSSLLFKDVKTLILSNTLQSFDAFKDRHMDVIDLTSVFYYYGEYIITPDLFQYIGNICLKTLSLRGNELKLIDGSAIQQMKYKNCLENLDLARNNFDIHQAMVITYYTLFSSLKKIDLFLMDGNRKVEILHNHNAKRTKNLSFSDNQTKLNNQSNNHQPDVLFRLPASLEFINASFIGHQGGHSPNSMIFTGIKHMEVFDLSGTTTEDCNYTVKGLENVKVLNVSNFKCQVLNYRILRSCVNLQQLIMHSSSLGTGLENDHQRIFLEDLKSLQHIDFAKNAFKWPFSKITFQSQLHSLRFLSLEGNLFTSMPINLTDFSQLRLVNIRNNKISFLTNAETNDIERAYLRLKGTITLFLEGNPFVCSCDSLDFVKWLFNTKVKLDRQGNFSCLFYDGSLITTSEVYKRMQDVENHCTTTSHRGWMIVSIILFVVILVVGIVIAGFRYRNNLKTFCLERVIKPCQSDYEKIE</sequence>
<dbReference type="GO" id="GO:0038023">
    <property type="term" value="F:signaling receptor activity"/>
    <property type="evidence" value="ECO:0007669"/>
    <property type="project" value="TreeGrafter"/>
</dbReference>
<reference evidence="11" key="1">
    <citation type="submission" date="2021-03" db="EMBL/GenBank/DDBJ databases">
        <authorList>
            <person name="Bekaert M."/>
        </authorList>
    </citation>
    <scope>NUCLEOTIDE SEQUENCE</scope>
</reference>
<gene>
    <name evidence="11" type="ORF">MEDL_53229</name>
</gene>
<evidence type="ECO:0000313" key="12">
    <source>
        <dbReference type="Proteomes" id="UP000683360"/>
    </source>
</evidence>
<comment type="subcellular location">
    <subcellularLocation>
        <location evidence="1">Membrane</location>
        <topology evidence="1">Single-pass membrane protein</topology>
    </subcellularLocation>
</comment>
<proteinExistence type="predicted"/>
<dbReference type="InterPro" id="IPR032675">
    <property type="entry name" value="LRR_dom_sf"/>
</dbReference>
<evidence type="ECO:0000256" key="2">
    <source>
        <dbReference type="ARBA" id="ARBA00022614"/>
    </source>
</evidence>
<dbReference type="InterPro" id="IPR001611">
    <property type="entry name" value="Leu-rich_rpt"/>
</dbReference>
<dbReference type="InterPro" id="IPR003591">
    <property type="entry name" value="Leu-rich_rpt_typical-subtyp"/>
</dbReference>
<evidence type="ECO:0000256" key="6">
    <source>
        <dbReference type="ARBA" id="ARBA00022989"/>
    </source>
</evidence>
<evidence type="ECO:0000256" key="4">
    <source>
        <dbReference type="ARBA" id="ARBA00022729"/>
    </source>
</evidence>
<keyword evidence="12" id="KW-1185">Reference proteome</keyword>
<dbReference type="PANTHER" id="PTHR24365">
    <property type="entry name" value="TOLL-LIKE RECEPTOR"/>
    <property type="match status" value="1"/>
</dbReference>
<organism evidence="11 12">
    <name type="scientific">Mytilus edulis</name>
    <name type="common">Blue mussel</name>
    <dbReference type="NCBI Taxonomy" id="6550"/>
    <lineage>
        <taxon>Eukaryota</taxon>
        <taxon>Metazoa</taxon>
        <taxon>Spiralia</taxon>
        <taxon>Lophotrochozoa</taxon>
        <taxon>Mollusca</taxon>
        <taxon>Bivalvia</taxon>
        <taxon>Autobranchia</taxon>
        <taxon>Pteriomorphia</taxon>
        <taxon>Mytilida</taxon>
        <taxon>Mytiloidea</taxon>
        <taxon>Mytilidae</taxon>
        <taxon>Mytilinae</taxon>
        <taxon>Mytilus</taxon>
    </lineage>
</organism>
<name>A0A8S3UI99_MYTED</name>
<evidence type="ECO:0000256" key="8">
    <source>
        <dbReference type="ARBA" id="ARBA00023180"/>
    </source>
</evidence>
<keyword evidence="7 9" id="KW-0472">Membrane</keyword>
<dbReference type="SUPFAM" id="SSF52058">
    <property type="entry name" value="L domain-like"/>
    <property type="match status" value="1"/>
</dbReference>
<keyword evidence="4 10" id="KW-0732">Signal</keyword>
<keyword evidence="3 9" id="KW-0812">Transmembrane</keyword>
<evidence type="ECO:0000256" key="9">
    <source>
        <dbReference type="SAM" id="Phobius"/>
    </source>
</evidence>
<protein>
    <submittedName>
        <fullName evidence="11">Uncharacterized protein</fullName>
    </submittedName>
</protein>
<evidence type="ECO:0000256" key="1">
    <source>
        <dbReference type="ARBA" id="ARBA00004167"/>
    </source>
</evidence>
<evidence type="ECO:0000313" key="11">
    <source>
        <dbReference type="EMBL" id="CAG2240953.1"/>
    </source>
</evidence>
<dbReference type="GO" id="GO:0005886">
    <property type="term" value="C:plasma membrane"/>
    <property type="evidence" value="ECO:0007669"/>
    <property type="project" value="TreeGrafter"/>
</dbReference>
<feature type="transmembrane region" description="Helical" evidence="9">
    <location>
        <begin position="643"/>
        <end position="664"/>
    </location>
</feature>
<keyword evidence="8" id="KW-0325">Glycoprotein</keyword>
<accession>A0A8S3UI99</accession>
<dbReference type="PANTHER" id="PTHR24365:SF541">
    <property type="entry name" value="PROTEIN TOLL-RELATED"/>
    <property type="match status" value="1"/>
</dbReference>
<evidence type="ECO:0000256" key="10">
    <source>
        <dbReference type="SAM" id="SignalP"/>
    </source>
</evidence>
<evidence type="ECO:0000256" key="5">
    <source>
        <dbReference type="ARBA" id="ARBA00022737"/>
    </source>
</evidence>
<dbReference type="EMBL" id="CAJPWZ010002578">
    <property type="protein sequence ID" value="CAG2240953.1"/>
    <property type="molecule type" value="Genomic_DNA"/>
</dbReference>
<dbReference type="SMART" id="SM00369">
    <property type="entry name" value="LRR_TYP"/>
    <property type="match status" value="4"/>
</dbReference>
<keyword evidence="5" id="KW-0677">Repeat</keyword>
<comment type="caution">
    <text evidence="11">The sequence shown here is derived from an EMBL/GenBank/DDBJ whole genome shotgun (WGS) entry which is preliminary data.</text>
</comment>
<dbReference type="SUPFAM" id="SSF52047">
    <property type="entry name" value="RNI-like"/>
    <property type="match status" value="1"/>
</dbReference>
<feature type="signal peptide" evidence="10">
    <location>
        <begin position="1"/>
        <end position="18"/>
    </location>
</feature>
<dbReference type="Proteomes" id="UP000683360">
    <property type="component" value="Unassembled WGS sequence"/>
</dbReference>
<feature type="chain" id="PRO_5035789518" evidence="10">
    <location>
        <begin position="19"/>
        <end position="690"/>
    </location>
</feature>
<evidence type="ECO:0000256" key="7">
    <source>
        <dbReference type="ARBA" id="ARBA00023136"/>
    </source>
</evidence>
<dbReference type="Gene3D" id="3.80.10.10">
    <property type="entry name" value="Ribonuclease Inhibitor"/>
    <property type="match status" value="1"/>
</dbReference>
<dbReference type="OrthoDB" id="6105476at2759"/>
<dbReference type="Pfam" id="PF13855">
    <property type="entry name" value="LRR_8"/>
    <property type="match status" value="1"/>
</dbReference>
<dbReference type="GO" id="GO:0007165">
    <property type="term" value="P:signal transduction"/>
    <property type="evidence" value="ECO:0007669"/>
    <property type="project" value="TreeGrafter"/>
</dbReference>
<evidence type="ECO:0000256" key="3">
    <source>
        <dbReference type="ARBA" id="ARBA00022692"/>
    </source>
</evidence>
<dbReference type="AlphaFoldDB" id="A0A8S3UI99"/>
<keyword evidence="2" id="KW-0433">Leucine-rich repeat</keyword>
<keyword evidence="6 9" id="KW-1133">Transmembrane helix</keyword>